<dbReference type="Pfam" id="PF04893">
    <property type="entry name" value="Yip1"/>
    <property type="match status" value="1"/>
</dbReference>
<keyword evidence="4 5" id="KW-0472">Membrane</keyword>
<feature type="transmembrane region" description="Helical" evidence="5">
    <location>
        <begin position="74"/>
        <end position="95"/>
    </location>
</feature>
<proteinExistence type="predicted"/>
<comment type="caution">
    <text evidence="7">The sequence shown here is derived from an EMBL/GenBank/DDBJ whole genome shotgun (WGS) entry which is preliminary data.</text>
</comment>
<dbReference type="InterPro" id="IPR006977">
    <property type="entry name" value="Yip1_dom"/>
</dbReference>
<evidence type="ECO:0000256" key="1">
    <source>
        <dbReference type="ARBA" id="ARBA00004141"/>
    </source>
</evidence>
<sequence>MTLTLGDLGRLLRLSLLDPAAAARAVLALRLPTGALWSGLGAVTCLGVLVAALAEGAVIELALGSGTVLVLSPFAYAVLLASSLVVTVFAVTWTGRMLGGQGDLEGALALVVWLEAVAIAVRLAQILTVLVLPPLALFVGLAGLFVLLWCLLNFTRELHGFDGLGRAAVTLILAVLGLGIGLSLILALIGVGATTSGA</sequence>
<feature type="transmembrane region" description="Helical" evidence="5">
    <location>
        <begin position="135"/>
        <end position="155"/>
    </location>
</feature>
<evidence type="ECO:0000256" key="4">
    <source>
        <dbReference type="ARBA" id="ARBA00023136"/>
    </source>
</evidence>
<dbReference type="GO" id="GO:0016020">
    <property type="term" value="C:membrane"/>
    <property type="evidence" value="ECO:0007669"/>
    <property type="project" value="UniProtKB-SubCell"/>
</dbReference>
<dbReference type="Proteomes" id="UP000035100">
    <property type="component" value="Unassembled WGS sequence"/>
</dbReference>
<reference evidence="7 8" key="1">
    <citation type="submission" date="2013-01" db="EMBL/GenBank/DDBJ databases">
        <authorList>
            <person name="Fiebig A."/>
            <person name="Goeker M."/>
            <person name="Klenk H.-P.P."/>
        </authorList>
    </citation>
    <scope>NUCLEOTIDE SEQUENCE [LARGE SCALE GENOMIC DNA]</scope>
    <source>
        <strain evidence="7 8">DSM 24838</strain>
    </source>
</reference>
<evidence type="ECO:0000256" key="3">
    <source>
        <dbReference type="ARBA" id="ARBA00022989"/>
    </source>
</evidence>
<dbReference type="STRING" id="1123501.Wenmar_02489"/>
<evidence type="ECO:0000256" key="5">
    <source>
        <dbReference type="SAM" id="Phobius"/>
    </source>
</evidence>
<protein>
    <submittedName>
        <fullName evidence="7">Yip1 domain protein</fullName>
    </submittedName>
</protein>
<keyword evidence="2 5" id="KW-0812">Transmembrane</keyword>
<name>A0A0D0Q8S5_9RHOB</name>
<keyword evidence="3 5" id="KW-1133">Transmembrane helix</keyword>
<feature type="transmembrane region" description="Helical" evidence="5">
    <location>
        <begin position="167"/>
        <end position="193"/>
    </location>
</feature>
<dbReference type="EMBL" id="AONG01000012">
    <property type="protein sequence ID" value="KIQ68762.1"/>
    <property type="molecule type" value="Genomic_DNA"/>
</dbReference>
<evidence type="ECO:0000313" key="7">
    <source>
        <dbReference type="EMBL" id="KIQ68762.1"/>
    </source>
</evidence>
<dbReference type="eggNOG" id="ENOG5032RKM">
    <property type="taxonomic scope" value="Bacteria"/>
</dbReference>
<feature type="domain" description="Yip1" evidence="6">
    <location>
        <begin position="15"/>
        <end position="183"/>
    </location>
</feature>
<evidence type="ECO:0000256" key="2">
    <source>
        <dbReference type="ARBA" id="ARBA00022692"/>
    </source>
</evidence>
<gene>
    <name evidence="7" type="ORF">Wenmar_02489</name>
</gene>
<keyword evidence="8" id="KW-1185">Reference proteome</keyword>
<feature type="transmembrane region" description="Helical" evidence="5">
    <location>
        <begin position="107"/>
        <end position="129"/>
    </location>
</feature>
<comment type="subcellular location">
    <subcellularLocation>
        <location evidence="1">Membrane</location>
        <topology evidence="1">Multi-pass membrane protein</topology>
    </subcellularLocation>
</comment>
<dbReference type="RefSeq" id="WP_018301396.1">
    <property type="nucleotide sequence ID" value="NZ_KB902277.1"/>
</dbReference>
<evidence type="ECO:0000259" key="6">
    <source>
        <dbReference type="Pfam" id="PF04893"/>
    </source>
</evidence>
<feature type="transmembrane region" description="Helical" evidence="5">
    <location>
        <begin position="34"/>
        <end position="54"/>
    </location>
</feature>
<dbReference type="AlphaFoldDB" id="A0A0D0Q8S5"/>
<organism evidence="7 8">
    <name type="scientific">Wenxinia marina DSM 24838</name>
    <dbReference type="NCBI Taxonomy" id="1123501"/>
    <lineage>
        <taxon>Bacteria</taxon>
        <taxon>Pseudomonadati</taxon>
        <taxon>Pseudomonadota</taxon>
        <taxon>Alphaproteobacteria</taxon>
        <taxon>Rhodobacterales</taxon>
        <taxon>Roseobacteraceae</taxon>
        <taxon>Wenxinia</taxon>
    </lineage>
</organism>
<evidence type="ECO:0000313" key="8">
    <source>
        <dbReference type="Proteomes" id="UP000035100"/>
    </source>
</evidence>
<accession>A0A0D0Q8S5</accession>